<evidence type="ECO:0000313" key="4">
    <source>
        <dbReference type="Proteomes" id="UP000093000"/>
    </source>
</evidence>
<dbReference type="InParanoid" id="A0A1C7NAS2"/>
<name>A0A1C7NAS2_9FUNG</name>
<sequence>MDQQLLGQPYYNHSNSNSMMIDGQPSQPPPNYTQQQIFQFNADQPYVIAPNNNNNFNAEIQPQQAINQPYPSIDFFYETPHVQPTSTDLSKNYTNNTSTTTNSTTANTSNYQIPISTNTNNASLSRPSETSTAVSSVDEDYVQNLANELQHTKQLLNQYQLRTEQLMELVKKQTDKISELRDQLSNKANPVES</sequence>
<dbReference type="AlphaFoldDB" id="A0A1C7NAS2"/>
<keyword evidence="1" id="KW-0175">Coiled coil</keyword>
<feature type="compositionally biased region" description="Polar residues" evidence="2">
    <location>
        <begin position="1"/>
        <end position="19"/>
    </location>
</feature>
<evidence type="ECO:0000313" key="3">
    <source>
        <dbReference type="EMBL" id="OBZ86068.1"/>
    </source>
</evidence>
<evidence type="ECO:0000256" key="1">
    <source>
        <dbReference type="SAM" id="Coils"/>
    </source>
</evidence>
<feature type="coiled-coil region" evidence="1">
    <location>
        <begin position="142"/>
        <end position="183"/>
    </location>
</feature>
<evidence type="ECO:0000256" key="2">
    <source>
        <dbReference type="SAM" id="MobiDB-lite"/>
    </source>
</evidence>
<dbReference type="Proteomes" id="UP000093000">
    <property type="component" value="Unassembled WGS sequence"/>
</dbReference>
<protein>
    <submittedName>
        <fullName evidence="3">Uncharacterized protein</fullName>
    </submittedName>
</protein>
<reference evidence="3 4" key="1">
    <citation type="submission" date="2016-03" db="EMBL/GenBank/DDBJ databases">
        <title>Choanephora cucurbitarum.</title>
        <authorList>
            <person name="Min B."/>
            <person name="Park H."/>
            <person name="Park J.-H."/>
            <person name="Shin H.-D."/>
            <person name="Choi I.-G."/>
        </authorList>
    </citation>
    <scope>NUCLEOTIDE SEQUENCE [LARGE SCALE GENOMIC DNA]</scope>
    <source>
        <strain evidence="3 4">KUS-F28377</strain>
    </source>
</reference>
<comment type="caution">
    <text evidence="3">The sequence shown here is derived from an EMBL/GenBank/DDBJ whole genome shotgun (WGS) entry which is preliminary data.</text>
</comment>
<feature type="region of interest" description="Disordered" evidence="2">
    <location>
        <begin position="1"/>
        <end position="31"/>
    </location>
</feature>
<dbReference type="EMBL" id="LUGH01000332">
    <property type="protein sequence ID" value="OBZ86068.1"/>
    <property type="molecule type" value="Genomic_DNA"/>
</dbReference>
<feature type="compositionally biased region" description="Low complexity" evidence="2">
    <location>
        <begin position="94"/>
        <end position="108"/>
    </location>
</feature>
<accession>A0A1C7NAS2</accession>
<dbReference type="OrthoDB" id="2285273at2759"/>
<feature type="region of interest" description="Disordered" evidence="2">
    <location>
        <begin position="85"/>
        <end position="108"/>
    </location>
</feature>
<keyword evidence="4" id="KW-1185">Reference proteome</keyword>
<gene>
    <name evidence="3" type="ORF">A0J61_05891</name>
</gene>
<proteinExistence type="predicted"/>
<organism evidence="3 4">
    <name type="scientific">Choanephora cucurbitarum</name>
    <dbReference type="NCBI Taxonomy" id="101091"/>
    <lineage>
        <taxon>Eukaryota</taxon>
        <taxon>Fungi</taxon>
        <taxon>Fungi incertae sedis</taxon>
        <taxon>Mucoromycota</taxon>
        <taxon>Mucoromycotina</taxon>
        <taxon>Mucoromycetes</taxon>
        <taxon>Mucorales</taxon>
        <taxon>Mucorineae</taxon>
        <taxon>Choanephoraceae</taxon>
        <taxon>Choanephoroideae</taxon>
        <taxon>Choanephora</taxon>
    </lineage>
</organism>